<keyword evidence="5" id="KW-0915">Sodium</keyword>
<dbReference type="InterPro" id="IPR004709">
    <property type="entry name" value="NaH_exchanger"/>
</dbReference>
<evidence type="ECO:0000256" key="5">
    <source>
        <dbReference type="ARBA" id="ARBA00023053"/>
    </source>
</evidence>
<evidence type="ECO:0000256" key="8">
    <source>
        <dbReference type="ARBA" id="ARBA00023201"/>
    </source>
</evidence>
<sequence length="894" mass="100104">MFPESCLLIFVGVLIGALLLSTHSVHVQPLTPDTFFLYMLPPIILDAGYFMPNRLFFDHLGTILLFAVVGTVFNTLTIGLSLWACGQTGMFAFQTPLLDMLLFSALISAVDPVAVLAVFEEIHVDEILYIVVFGESLLNDAVTVVLYHMFEAYTEMGPSKLMYTDFLAGFGSFIVVAFGGTCIGVVWGFATGLVTRFTHEVRVIEPIFIFVMAYLAYLNAEMFHMSGILAITFCGITMKNYVEANISHKSHTTIKYTMKMLSSSSETIIFMFLGVATVNNNHVWNTWFVLLTIVFCSVFRIIGVYILSAVANKFRLHKLKTVEKFVMSYGGLRGAVAFALVLLIDPKVVKLQPMFVTTTIAVIYFTVFIQGITIKPLVKILNVKTVEKRKPTMNERIHERFMDHLMAGIEDILGKHGNHHIRDKFKRFDNRFIRPFLLRNYQGAEPKILETYSKLAMKDAIEYMQRNASTIGNISGAESMSAIFKNYTNANLNGSPSFSQLDSSTWNIDMQELEYNPSKKDLTDARIHHLLAEELCKPYRRHRRLSYSRHAVNDRDLGMQVNYKTHMNIRRLVGDRKHHHKRSKRGKQDGKNVSFPEFQQNGSAKQFTHDYIDEVLQEDDETPRRDNDDGGITFTAKSPLPNEDILEEDERRMSDDNDTYMAVIEQARVATPTATETMLPWKRDDTEGSGALKQSEFPSWASNKEYLAYSSPSATFLGGIEKPKHPKSIIGLFRRESCSSTQGGGEILLSDSEGKADSLKGDSSSSKGEPSAARHPPSMLSKRSTSLGGPSVLLMEDVAHSDPLGASSRPANILQGPHRGQCRRGSMLELTGSLSRDAITEEKCSKSLPESERMGIRRLALGQQTLPRDSFSRQHTLTSNLTSSSSDDSSDENT</sequence>
<keyword evidence="9" id="KW-0050">Antiport</keyword>
<evidence type="ECO:0000256" key="4">
    <source>
        <dbReference type="ARBA" id="ARBA00022989"/>
    </source>
</evidence>
<keyword evidence="14" id="KW-1185">Reference proteome</keyword>
<dbReference type="PRINTS" id="PR01084">
    <property type="entry name" value="NAHEXCHNGR"/>
</dbReference>
<evidence type="ECO:0000256" key="11">
    <source>
        <dbReference type="SAM" id="Phobius"/>
    </source>
</evidence>
<proteinExistence type="inferred from homology"/>
<dbReference type="GO" id="GO:0015386">
    <property type="term" value="F:potassium:proton antiporter activity"/>
    <property type="evidence" value="ECO:0007669"/>
    <property type="project" value="TreeGrafter"/>
</dbReference>
<evidence type="ECO:0000313" key="13">
    <source>
        <dbReference type="EMBL" id="CAH4006804.1"/>
    </source>
</evidence>
<protein>
    <recommendedName>
        <fullName evidence="9">Sodium/hydrogen exchanger</fullName>
    </recommendedName>
</protein>
<dbReference type="AlphaFoldDB" id="A0A9P0X6W8"/>
<dbReference type="PANTHER" id="PTHR10110:SF98">
    <property type="entry name" value="SODIUM_HYDROGEN EXCHANGER"/>
    <property type="match status" value="1"/>
</dbReference>
<evidence type="ECO:0000256" key="3">
    <source>
        <dbReference type="ARBA" id="ARBA00022692"/>
    </source>
</evidence>
<feature type="transmembrane region" description="Helical" evidence="11">
    <location>
        <begin position="170"/>
        <end position="194"/>
    </location>
</feature>
<comment type="similarity">
    <text evidence="9">Belongs to the monovalent cation:proton antiporter 1 (CPA1) transporter (TC 2.A.36) family.</text>
</comment>
<feature type="transmembrane region" description="Helical" evidence="11">
    <location>
        <begin position="287"/>
        <end position="310"/>
    </location>
</feature>
<dbReference type="EMBL" id="CALOZG010000003">
    <property type="protein sequence ID" value="CAH4006804.1"/>
    <property type="molecule type" value="Genomic_DNA"/>
</dbReference>
<keyword evidence="6 9" id="KW-0406">Ion transport</keyword>
<feature type="domain" description="Cation/H+ exchanger transmembrane" evidence="12">
    <location>
        <begin position="2"/>
        <end position="379"/>
    </location>
</feature>
<comment type="caution">
    <text evidence="13">The sequence shown here is derived from an EMBL/GenBank/DDBJ whole genome shotgun (WGS) entry which is preliminary data.</text>
</comment>
<feature type="transmembrane region" description="Helical" evidence="11">
    <location>
        <begin position="126"/>
        <end position="150"/>
    </location>
</feature>
<evidence type="ECO:0000256" key="1">
    <source>
        <dbReference type="ARBA" id="ARBA00004141"/>
    </source>
</evidence>
<organism evidence="13 14">
    <name type="scientific">Pieris brassicae</name>
    <name type="common">White butterfly</name>
    <name type="synonym">Large white butterfly</name>
    <dbReference type="NCBI Taxonomy" id="7116"/>
    <lineage>
        <taxon>Eukaryota</taxon>
        <taxon>Metazoa</taxon>
        <taxon>Ecdysozoa</taxon>
        <taxon>Arthropoda</taxon>
        <taxon>Hexapoda</taxon>
        <taxon>Insecta</taxon>
        <taxon>Pterygota</taxon>
        <taxon>Neoptera</taxon>
        <taxon>Endopterygota</taxon>
        <taxon>Lepidoptera</taxon>
        <taxon>Glossata</taxon>
        <taxon>Ditrysia</taxon>
        <taxon>Papilionoidea</taxon>
        <taxon>Pieridae</taxon>
        <taxon>Pierinae</taxon>
        <taxon>Pieris</taxon>
    </lineage>
</organism>
<feature type="transmembrane region" description="Helical" evidence="11">
    <location>
        <begin position="223"/>
        <end position="242"/>
    </location>
</feature>
<evidence type="ECO:0000256" key="9">
    <source>
        <dbReference type="RuleBase" id="RU003722"/>
    </source>
</evidence>
<feature type="compositionally biased region" description="Basic residues" evidence="10">
    <location>
        <begin position="576"/>
        <end position="585"/>
    </location>
</feature>
<accession>A0A9P0X6W8</accession>
<feature type="transmembrane region" description="Helical" evidence="11">
    <location>
        <begin position="355"/>
        <end position="374"/>
    </location>
</feature>
<name>A0A9P0X6W8_PIEBR</name>
<keyword evidence="4 11" id="KW-1133">Transmembrane helix</keyword>
<dbReference type="Gene3D" id="6.10.250.1040">
    <property type="match status" value="1"/>
</dbReference>
<dbReference type="Gene3D" id="6.10.140.1330">
    <property type="match status" value="1"/>
</dbReference>
<keyword evidence="2 9" id="KW-0813">Transport</keyword>
<feature type="transmembrane region" description="Helical" evidence="11">
    <location>
        <begin position="96"/>
        <end position="119"/>
    </location>
</feature>
<evidence type="ECO:0000259" key="12">
    <source>
        <dbReference type="Pfam" id="PF00999"/>
    </source>
</evidence>
<evidence type="ECO:0000256" key="2">
    <source>
        <dbReference type="ARBA" id="ARBA00022448"/>
    </source>
</evidence>
<gene>
    <name evidence="13" type="ORF">PIBRA_LOCUS2979</name>
</gene>
<feature type="compositionally biased region" description="Polar residues" evidence="10">
    <location>
        <begin position="863"/>
        <end position="882"/>
    </location>
</feature>
<keyword evidence="7 11" id="KW-0472">Membrane</keyword>
<feature type="region of interest" description="Disordered" evidence="10">
    <location>
        <begin position="863"/>
        <end position="894"/>
    </location>
</feature>
<dbReference type="NCBIfam" id="TIGR00840">
    <property type="entry name" value="b_cpa1"/>
    <property type="match status" value="1"/>
</dbReference>
<dbReference type="PANTHER" id="PTHR10110">
    <property type="entry name" value="SODIUM/HYDROGEN EXCHANGER"/>
    <property type="match status" value="1"/>
</dbReference>
<keyword evidence="3 9" id="KW-0812">Transmembrane</keyword>
<evidence type="ECO:0000256" key="7">
    <source>
        <dbReference type="ARBA" id="ARBA00023136"/>
    </source>
</evidence>
<feature type="transmembrane region" description="Helical" evidence="11">
    <location>
        <begin position="322"/>
        <end position="343"/>
    </location>
</feature>
<dbReference type="GO" id="GO:0098719">
    <property type="term" value="P:sodium ion import across plasma membrane"/>
    <property type="evidence" value="ECO:0007669"/>
    <property type="project" value="TreeGrafter"/>
</dbReference>
<feature type="region of interest" description="Disordered" evidence="10">
    <location>
        <begin position="574"/>
        <end position="640"/>
    </location>
</feature>
<feature type="transmembrane region" description="Helical" evidence="11">
    <location>
        <begin position="34"/>
        <end position="51"/>
    </location>
</feature>
<dbReference type="InterPro" id="IPR018422">
    <property type="entry name" value="Cation/H_exchanger_CPA1"/>
</dbReference>
<feature type="region of interest" description="Disordered" evidence="10">
    <location>
        <begin position="738"/>
        <end position="788"/>
    </location>
</feature>
<feature type="transmembrane region" description="Helical" evidence="11">
    <location>
        <begin position="201"/>
        <end position="217"/>
    </location>
</feature>
<dbReference type="GO" id="GO:0005886">
    <property type="term" value="C:plasma membrane"/>
    <property type="evidence" value="ECO:0007669"/>
    <property type="project" value="TreeGrafter"/>
</dbReference>
<reference evidence="13" key="1">
    <citation type="submission" date="2022-05" db="EMBL/GenBank/DDBJ databases">
        <authorList>
            <person name="Okamura Y."/>
        </authorList>
    </citation>
    <scope>NUCLEOTIDE SEQUENCE</scope>
</reference>
<evidence type="ECO:0000313" key="14">
    <source>
        <dbReference type="Proteomes" id="UP001152562"/>
    </source>
</evidence>
<feature type="transmembrane region" description="Helical" evidence="11">
    <location>
        <begin position="63"/>
        <end position="84"/>
    </location>
</feature>
<dbReference type="GO" id="GO:0015385">
    <property type="term" value="F:sodium:proton antiporter activity"/>
    <property type="evidence" value="ECO:0007669"/>
    <property type="project" value="InterPro"/>
</dbReference>
<keyword evidence="8 9" id="KW-0739">Sodium transport</keyword>
<evidence type="ECO:0000256" key="10">
    <source>
        <dbReference type="SAM" id="MobiDB-lite"/>
    </source>
</evidence>
<dbReference type="Pfam" id="PF00999">
    <property type="entry name" value="Na_H_Exchanger"/>
    <property type="match status" value="1"/>
</dbReference>
<feature type="compositionally biased region" description="Polar residues" evidence="10">
    <location>
        <begin position="597"/>
        <end position="606"/>
    </location>
</feature>
<dbReference type="GO" id="GO:0051453">
    <property type="term" value="P:regulation of intracellular pH"/>
    <property type="evidence" value="ECO:0007669"/>
    <property type="project" value="TreeGrafter"/>
</dbReference>
<comment type="subcellular location">
    <subcellularLocation>
        <location evidence="1">Membrane</location>
        <topology evidence="1">Multi-pass membrane protein</topology>
    </subcellularLocation>
</comment>
<dbReference type="InterPro" id="IPR006153">
    <property type="entry name" value="Cation/H_exchanger_TM"/>
</dbReference>
<dbReference type="Proteomes" id="UP001152562">
    <property type="component" value="Unassembled WGS sequence"/>
</dbReference>
<evidence type="ECO:0000256" key="6">
    <source>
        <dbReference type="ARBA" id="ARBA00023065"/>
    </source>
</evidence>